<proteinExistence type="predicted"/>
<organism evidence="3 4">
    <name type="scientific">Streptomyces sirii</name>
    <dbReference type="NCBI Taxonomy" id="3127701"/>
    <lineage>
        <taxon>Bacteria</taxon>
        <taxon>Bacillati</taxon>
        <taxon>Actinomycetota</taxon>
        <taxon>Actinomycetes</taxon>
        <taxon>Kitasatosporales</taxon>
        <taxon>Streptomycetaceae</taxon>
        <taxon>Streptomyces</taxon>
    </lineage>
</organism>
<gene>
    <name evidence="3" type="ORF">WAB15_05850</name>
</gene>
<dbReference type="Pfam" id="PF13490">
    <property type="entry name" value="zf-HC2"/>
    <property type="match status" value="1"/>
</dbReference>
<feature type="region of interest" description="Disordered" evidence="1">
    <location>
        <begin position="73"/>
        <end position="92"/>
    </location>
</feature>
<reference evidence="3 4" key="1">
    <citation type="submission" date="2024-03" db="EMBL/GenBank/DDBJ databases">
        <title>The complete genome of Streptomyces sirii sp.nov.</title>
        <authorList>
            <person name="Zakalyukina Y.V."/>
            <person name="Belik A.R."/>
            <person name="Biryukov M.V."/>
            <person name="Baturina O.A."/>
            <person name="Kabilov M.R."/>
        </authorList>
    </citation>
    <scope>NUCLEOTIDE SEQUENCE [LARGE SCALE GENOMIC DNA]</scope>
    <source>
        <strain evidence="3 4">BP-8</strain>
    </source>
</reference>
<keyword evidence="4" id="KW-1185">Reference proteome</keyword>
<evidence type="ECO:0000313" key="3">
    <source>
        <dbReference type="EMBL" id="WXK75527.1"/>
    </source>
</evidence>
<dbReference type="InterPro" id="IPR027383">
    <property type="entry name" value="Znf_put"/>
</dbReference>
<dbReference type="RefSeq" id="WP_399147393.1">
    <property type="nucleotide sequence ID" value="NZ_CP147982.1"/>
</dbReference>
<name>A0ABZ2QPL8_9ACTN</name>
<sequence length="92" mass="9566">MHCSRIRTALSARLDGEEAPPGVTPGGLAAHLADCRDCRQWEARARVLTAHLDRTEDDPAAVDALLAGLRSVSAEPAPVRPGAVDTDGGRAG</sequence>
<dbReference type="Proteomes" id="UP001626628">
    <property type="component" value="Chromosome"/>
</dbReference>
<dbReference type="EMBL" id="CP147982">
    <property type="protein sequence ID" value="WXK75527.1"/>
    <property type="molecule type" value="Genomic_DNA"/>
</dbReference>
<accession>A0ABZ2QPL8</accession>
<protein>
    <submittedName>
        <fullName evidence="3">Zf-HC2 domain-containing protein</fullName>
    </submittedName>
</protein>
<evidence type="ECO:0000259" key="2">
    <source>
        <dbReference type="Pfam" id="PF13490"/>
    </source>
</evidence>
<evidence type="ECO:0000256" key="1">
    <source>
        <dbReference type="SAM" id="MobiDB-lite"/>
    </source>
</evidence>
<evidence type="ECO:0000313" key="4">
    <source>
        <dbReference type="Proteomes" id="UP001626628"/>
    </source>
</evidence>
<feature type="domain" description="Putative zinc-finger" evidence="2">
    <location>
        <begin position="3"/>
        <end position="39"/>
    </location>
</feature>